<evidence type="ECO:0000256" key="1">
    <source>
        <dbReference type="ARBA" id="ARBA00006226"/>
    </source>
</evidence>
<dbReference type="SUPFAM" id="SSF143011">
    <property type="entry name" value="RelE-like"/>
    <property type="match status" value="1"/>
</dbReference>
<organism evidence="3 4">
    <name type="scientific">Actinomyces oris</name>
    <dbReference type="NCBI Taxonomy" id="544580"/>
    <lineage>
        <taxon>Bacteria</taxon>
        <taxon>Bacillati</taxon>
        <taxon>Actinomycetota</taxon>
        <taxon>Actinomycetes</taxon>
        <taxon>Actinomycetales</taxon>
        <taxon>Actinomycetaceae</taxon>
        <taxon>Actinomyces</taxon>
    </lineage>
</organism>
<comment type="similarity">
    <text evidence="1">Belongs to the RelE toxin family.</text>
</comment>
<keyword evidence="2" id="KW-1277">Toxin-antitoxin system</keyword>
<dbReference type="InterPro" id="IPR007712">
    <property type="entry name" value="RelE/ParE_toxin"/>
</dbReference>
<dbReference type="PANTHER" id="PTHR35601:SF1">
    <property type="entry name" value="TOXIN RELE"/>
    <property type="match status" value="1"/>
</dbReference>
<dbReference type="AlphaFoldDB" id="A0A1Q8HW45"/>
<evidence type="ECO:0000313" key="4">
    <source>
        <dbReference type="Proteomes" id="UP000185736"/>
    </source>
</evidence>
<proteinExistence type="inferred from homology"/>
<sequence>MADWSVELTPRAEKALKRLDHSVRKRVVDKLQEIQGSDDPRDFLKPMAGPLTGMFRLRVGDYRVIIDIQDERCVILALDVGHRSTVYDR</sequence>
<evidence type="ECO:0000256" key="2">
    <source>
        <dbReference type="ARBA" id="ARBA00022649"/>
    </source>
</evidence>
<dbReference type="PANTHER" id="PTHR35601">
    <property type="entry name" value="TOXIN RELE"/>
    <property type="match status" value="1"/>
</dbReference>
<dbReference type="EMBL" id="MSGO01000080">
    <property type="protein sequence ID" value="OLL13072.1"/>
    <property type="molecule type" value="Genomic_DNA"/>
</dbReference>
<dbReference type="RefSeq" id="WP_075250388.1">
    <property type="nucleotide sequence ID" value="NZ_MSGO01000080.1"/>
</dbReference>
<evidence type="ECO:0000313" key="3">
    <source>
        <dbReference type="EMBL" id="OLL13072.1"/>
    </source>
</evidence>
<reference evidence="3 4" key="1">
    <citation type="submission" date="2016-12" db="EMBL/GenBank/DDBJ databases">
        <title>Genomic comparison of strains in the 'Actinomyces naeslundii' group.</title>
        <authorList>
            <person name="Mughal S.R."/>
            <person name="Do T."/>
            <person name="Gilbert S.C."/>
            <person name="Witherden E.A."/>
            <person name="Didelot X."/>
            <person name="Beighton D."/>
        </authorList>
    </citation>
    <scope>NUCLEOTIDE SEQUENCE [LARGE SCALE GENOMIC DNA]</scope>
    <source>
        <strain evidence="3 4">S64C</strain>
    </source>
</reference>
<name>A0A1Q8HW45_9ACTO</name>
<dbReference type="Gene3D" id="3.30.2310.20">
    <property type="entry name" value="RelE-like"/>
    <property type="match status" value="1"/>
</dbReference>
<dbReference type="Proteomes" id="UP000185736">
    <property type="component" value="Unassembled WGS sequence"/>
</dbReference>
<protein>
    <submittedName>
        <fullName evidence="3">Addiction module toxin RelE</fullName>
    </submittedName>
</protein>
<gene>
    <name evidence="3" type="ORF">BKH32_12870</name>
</gene>
<dbReference type="Pfam" id="PF05016">
    <property type="entry name" value="ParE_toxin"/>
    <property type="match status" value="1"/>
</dbReference>
<comment type="caution">
    <text evidence="3">The sequence shown here is derived from an EMBL/GenBank/DDBJ whole genome shotgun (WGS) entry which is preliminary data.</text>
</comment>
<dbReference type="InterPro" id="IPR035093">
    <property type="entry name" value="RelE/ParE_toxin_dom_sf"/>
</dbReference>
<accession>A0A1Q8HW45</accession>